<keyword evidence="5" id="KW-1185">Reference proteome</keyword>
<dbReference type="Proteomes" id="UP000284605">
    <property type="component" value="Unassembled WGS sequence"/>
</dbReference>
<name>A0A418WAZ9_9PROT</name>
<keyword evidence="2" id="KW-0802">TPR repeat</keyword>
<dbReference type="InterPro" id="IPR027417">
    <property type="entry name" value="P-loop_NTPase"/>
</dbReference>
<dbReference type="SUPFAM" id="SSF52540">
    <property type="entry name" value="P-loop containing nucleoside triphosphate hydrolases"/>
    <property type="match status" value="1"/>
</dbReference>
<evidence type="ECO:0000256" key="2">
    <source>
        <dbReference type="ARBA" id="ARBA00022803"/>
    </source>
</evidence>
<evidence type="ECO:0000313" key="5">
    <source>
        <dbReference type="Proteomes" id="UP000284605"/>
    </source>
</evidence>
<dbReference type="Pfam" id="PF07721">
    <property type="entry name" value="TPR_4"/>
    <property type="match status" value="1"/>
</dbReference>
<dbReference type="SUPFAM" id="SSF48452">
    <property type="entry name" value="TPR-like"/>
    <property type="match status" value="4"/>
</dbReference>
<dbReference type="Gene3D" id="1.25.40.10">
    <property type="entry name" value="Tetratricopeptide repeat domain"/>
    <property type="match status" value="5"/>
</dbReference>
<dbReference type="Gene3D" id="3.40.50.300">
    <property type="entry name" value="P-loop containing nucleotide triphosphate hydrolases"/>
    <property type="match status" value="1"/>
</dbReference>
<comment type="caution">
    <text evidence="4">The sequence shown here is derived from an EMBL/GenBank/DDBJ whole genome shotgun (WGS) entry which is preliminary data.</text>
</comment>
<dbReference type="InterPro" id="IPR036390">
    <property type="entry name" value="WH_DNA-bd_sf"/>
</dbReference>
<dbReference type="GO" id="GO:0042802">
    <property type="term" value="F:identical protein binding"/>
    <property type="evidence" value="ECO:0007669"/>
    <property type="project" value="InterPro"/>
</dbReference>
<gene>
    <name evidence="4" type="ORF">D3874_08985</name>
</gene>
<evidence type="ECO:0008006" key="6">
    <source>
        <dbReference type="Google" id="ProtNLM"/>
    </source>
</evidence>
<dbReference type="InterPro" id="IPR019734">
    <property type="entry name" value="TPR_rpt"/>
</dbReference>
<reference evidence="4 5" key="1">
    <citation type="submission" date="2018-09" db="EMBL/GenBank/DDBJ databases">
        <authorList>
            <person name="Zhu H."/>
        </authorList>
    </citation>
    <scope>NUCLEOTIDE SEQUENCE [LARGE SCALE GENOMIC DNA]</scope>
    <source>
        <strain evidence="4 5">K1W22B-8</strain>
    </source>
</reference>
<evidence type="ECO:0000256" key="1">
    <source>
        <dbReference type="ARBA" id="ARBA00022737"/>
    </source>
</evidence>
<proteinExistence type="predicted"/>
<accession>A0A418WAZ9</accession>
<dbReference type="Pfam" id="PF13181">
    <property type="entry name" value="TPR_8"/>
    <property type="match status" value="3"/>
</dbReference>
<feature type="region of interest" description="Disordered" evidence="3">
    <location>
        <begin position="1286"/>
        <end position="1306"/>
    </location>
</feature>
<evidence type="ECO:0000313" key="4">
    <source>
        <dbReference type="EMBL" id="RJF87144.1"/>
    </source>
</evidence>
<dbReference type="PANTHER" id="PTHR44943:SF4">
    <property type="entry name" value="TPR REPEAT-CONTAINING PROTEIN MJ0798"/>
    <property type="match status" value="1"/>
</dbReference>
<organism evidence="4 5">
    <name type="scientific">Oleomonas cavernae</name>
    <dbReference type="NCBI Taxonomy" id="2320859"/>
    <lineage>
        <taxon>Bacteria</taxon>
        <taxon>Pseudomonadati</taxon>
        <taxon>Pseudomonadota</taxon>
        <taxon>Alphaproteobacteria</taxon>
        <taxon>Acetobacterales</taxon>
        <taxon>Acetobacteraceae</taxon>
        <taxon>Oleomonas</taxon>
    </lineage>
</organism>
<dbReference type="SUPFAM" id="SSF46785">
    <property type="entry name" value="Winged helix' DNA-binding domain"/>
    <property type="match status" value="1"/>
</dbReference>
<protein>
    <recommendedName>
        <fullName evidence="6">Tetratricopeptide repeat protein</fullName>
    </recommendedName>
</protein>
<dbReference type="InterPro" id="IPR011990">
    <property type="entry name" value="TPR-like_helical_dom_sf"/>
</dbReference>
<evidence type="ECO:0000256" key="3">
    <source>
        <dbReference type="SAM" id="MobiDB-lite"/>
    </source>
</evidence>
<dbReference type="InterPro" id="IPR051685">
    <property type="entry name" value="Ycf3/AcsC/BcsC/TPR_MFPF"/>
</dbReference>
<feature type="compositionally biased region" description="Basic residues" evidence="3">
    <location>
        <begin position="1293"/>
        <end position="1306"/>
    </location>
</feature>
<dbReference type="InterPro" id="IPR011717">
    <property type="entry name" value="TPR-4"/>
</dbReference>
<keyword evidence="1" id="KW-0677">Repeat</keyword>
<dbReference type="EMBL" id="QYUK01000011">
    <property type="protein sequence ID" value="RJF87144.1"/>
    <property type="molecule type" value="Genomic_DNA"/>
</dbReference>
<dbReference type="PANTHER" id="PTHR44943">
    <property type="entry name" value="CELLULOSE SYNTHASE OPERON PROTEIN C"/>
    <property type="match status" value="1"/>
</dbReference>
<sequence>MSFYNQDRLDDEAFLANFIARGDLAAFLLDQLRVVSADAPAEHHLIVGPRGMGKTSLLRRVAIGVTRDDDLRCRFVPLRFREEQYNVLTLADFWRNCADALAEWCEANDRHEMATRLDQLTASPVWREEGAAGEIFITEASGLGLRPLLLVDNLDLIVDALGEQEQWALRRALQAPGGPILYGAATQILRQTGDRTAAFYEFFAPHLLEPLSREELVRCLRALAEVRGEAGRLVIEILHREPERLHTLHELTGGNPRVLAMLYRLLESAETDTVMADLEALLDQVTPYYKARVEEYRTTLQRAVIDAVALHWDPITSHDLAQATAIEVTTISPQLSRLKNDGLIEEVSVSGARSGYQLVERFLNIWYLMRHGTRRTKQRVRWLVAFLANFYSSDELRRISSAGRARSGAGPLHAMWCEAVDAAVEYVEDPARYSRQAAGESAMPMRTAVNLQQSRTGTELGDLGDLASRLETAESPQILIDIYDEIIARFGDAGEPALREEVARALVNKGITLGDLNRNEEAIAVYDGMIARFGDAGEPALREQVAGALANKGITLGGLDRSEEAIDIYDEIIARFGDAGEPALREEVARALVNKGSTLGDLNRNEEAIAVYDEVVARFGDAAEPVLREGVARALISKGIRLSGLNRSEEAIAVYDGMIARFGDAGEPALREQVAGALANKGITLGGLDRSEEAIDIYDEIIARFGDAGEPALREEVARALVNKGSTLGDLNRNEEAIAVYDEVVARFGDAAEPVLREGVARALISKGIRLGGLNRSEEAIAVYDEVVARFGDAGESVLRVQVARALINKGYRLGVLGLSEEEVAVYDGMIARFADATEPALRERVARALVNKGITLGDLDRNEEAIAVYDEVVARFGDAGESVLRVQVARALINKGYRLGVLGLSEEEVAVYDGMIARFGDAAEPALREQVAGALANKGITLGGLDRSEEAIDIYDEIIARFGDAGEPALREEVARALVNKGSTLGDLNRNEEAIAVYDEVVARFGDAAEPVLREGVARALINKGYRLGVLGLSEEEVAVYDGMIARFGDAAEPTLREEVARALVNKGYRLGGLGRSEQAIAVYDEVLARFGDTGEPALRKRAAGALVIKGNLLADRFKDYARAENAYRESRHVSPENETLLDTNLAWLWLATGRTEEAAGLRSALSELDPAGLKLLDAGLELARDNFGTATANLDAALNGDLETGENSYTDDLYRLLRLAQARGYGEKLIVWFEETGHNDRQAPVYAAFVAYVRGERFLLDFSPEVRRPATRIYEWLVGHRTKADEEPKKATARKRGRPPRRRG</sequence>
<dbReference type="SMART" id="SM00028">
    <property type="entry name" value="TPR"/>
    <property type="match status" value="11"/>
</dbReference>